<dbReference type="InterPro" id="IPR050951">
    <property type="entry name" value="Retrovirus_Pol_polyprotein"/>
</dbReference>
<dbReference type="Gene3D" id="3.30.70.270">
    <property type="match status" value="1"/>
</dbReference>
<dbReference type="PANTHER" id="PTHR37984:SF5">
    <property type="entry name" value="PROTEIN NYNRIN-LIKE"/>
    <property type="match status" value="1"/>
</dbReference>
<gene>
    <name evidence="1" type="ORF">HOLleu_26818</name>
</gene>
<proteinExistence type="predicted"/>
<evidence type="ECO:0000313" key="1">
    <source>
        <dbReference type="EMBL" id="KAJ8030399.1"/>
    </source>
</evidence>
<dbReference type="Proteomes" id="UP001152320">
    <property type="component" value="Chromosome 13"/>
</dbReference>
<dbReference type="OrthoDB" id="10058156at2759"/>
<organism evidence="1 2">
    <name type="scientific">Holothuria leucospilota</name>
    <name type="common">Black long sea cucumber</name>
    <name type="synonym">Mertensiothuria leucospilota</name>
    <dbReference type="NCBI Taxonomy" id="206669"/>
    <lineage>
        <taxon>Eukaryota</taxon>
        <taxon>Metazoa</taxon>
        <taxon>Echinodermata</taxon>
        <taxon>Eleutherozoa</taxon>
        <taxon>Echinozoa</taxon>
        <taxon>Holothuroidea</taxon>
        <taxon>Aspidochirotacea</taxon>
        <taxon>Aspidochirotida</taxon>
        <taxon>Holothuriidae</taxon>
        <taxon>Holothuria</taxon>
    </lineage>
</organism>
<evidence type="ECO:0008006" key="3">
    <source>
        <dbReference type="Google" id="ProtNLM"/>
    </source>
</evidence>
<comment type="caution">
    <text evidence="1">The sequence shown here is derived from an EMBL/GenBank/DDBJ whole genome shotgun (WGS) entry which is preliminary data.</text>
</comment>
<sequence length="62" mass="7042">MNNQAVNDEKYPLPTSKDLYAQLSGNNVYSKLDLSHAYFQLNVDSESQQYLTINTHGVVNLH</sequence>
<dbReference type="EMBL" id="JAIZAY010000013">
    <property type="protein sequence ID" value="KAJ8030399.1"/>
    <property type="molecule type" value="Genomic_DNA"/>
</dbReference>
<dbReference type="InterPro" id="IPR043502">
    <property type="entry name" value="DNA/RNA_pol_sf"/>
</dbReference>
<evidence type="ECO:0000313" key="2">
    <source>
        <dbReference type="Proteomes" id="UP001152320"/>
    </source>
</evidence>
<protein>
    <recommendedName>
        <fullName evidence="3">Reverse transcriptase</fullName>
    </recommendedName>
</protein>
<dbReference type="InterPro" id="IPR043128">
    <property type="entry name" value="Rev_trsase/Diguanyl_cyclase"/>
</dbReference>
<dbReference type="AlphaFoldDB" id="A0A9Q1BPP8"/>
<accession>A0A9Q1BPP8</accession>
<dbReference type="Gene3D" id="3.10.10.10">
    <property type="entry name" value="HIV Type 1 Reverse Transcriptase, subunit A, domain 1"/>
    <property type="match status" value="1"/>
</dbReference>
<dbReference type="SUPFAM" id="SSF56672">
    <property type="entry name" value="DNA/RNA polymerases"/>
    <property type="match status" value="1"/>
</dbReference>
<reference evidence="1" key="1">
    <citation type="submission" date="2021-10" db="EMBL/GenBank/DDBJ databases">
        <title>Tropical sea cucumber genome reveals ecological adaptation and Cuvierian tubules defense mechanism.</title>
        <authorList>
            <person name="Chen T."/>
        </authorList>
    </citation>
    <scope>NUCLEOTIDE SEQUENCE</scope>
    <source>
        <strain evidence="1">Nanhai2018</strain>
        <tissue evidence="1">Muscle</tissue>
    </source>
</reference>
<keyword evidence="2" id="KW-1185">Reference proteome</keyword>
<dbReference type="PANTHER" id="PTHR37984">
    <property type="entry name" value="PROTEIN CBG26694"/>
    <property type="match status" value="1"/>
</dbReference>
<name>A0A9Q1BPP8_HOLLE</name>